<dbReference type="InterPro" id="IPR029044">
    <property type="entry name" value="Nucleotide-diphossugar_trans"/>
</dbReference>
<dbReference type="RefSeq" id="WP_043804927.1">
    <property type="nucleotide sequence ID" value="NZ_AVCH01000197.1"/>
</dbReference>
<organism evidence="8 9">
    <name type="scientific">Arenimonas malthae CC-JY-1</name>
    <dbReference type="NCBI Taxonomy" id="1384054"/>
    <lineage>
        <taxon>Bacteria</taxon>
        <taxon>Pseudomonadati</taxon>
        <taxon>Pseudomonadota</taxon>
        <taxon>Gammaproteobacteria</taxon>
        <taxon>Lysobacterales</taxon>
        <taxon>Lysobacteraceae</taxon>
        <taxon>Arenimonas</taxon>
    </lineage>
</organism>
<comment type="pathway">
    <text evidence="2 7">Isoprenoid biosynthesis; isopentenyl diphosphate biosynthesis via DXP pathway; isopentenyl diphosphate from 1-deoxy-D-xylulose 5-phosphate: step 2/6.</text>
</comment>
<dbReference type="SUPFAM" id="SSF53448">
    <property type="entry name" value="Nucleotide-diphospho-sugar transferases"/>
    <property type="match status" value="1"/>
</dbReference>
<evidence type="ECO:0000256" key="5">
    <source>
        <dbReference type="ARBA" id="ARBA00022695"/>
    </source>
</evidence>
<dbReference type="UniPathway" id="UPA00056">
    <property type="reaction ID" value="UER00093"/>
</dbReference>
<dbReference type="FunFam" id="3.90.550.10:FF:000003">
    <property type="entry name" value="2-C-methyl-D-erythritol 4-phosphate cytidylyltransferase"/>
    <property type="match status" value="1"/>
</dbReference>
<keyword evidence="5 7" id="KW-0548">Nucleotidyltransferase</keyword>
<comment type="function">
    <text evidence="7">Catalyzes the formation of 4-diphosphocytidyl-2-C-methyl-D-erythritol from CTP and 2-C-methyl-D-erythritol 4-phosphate (MEP).</text>
</comment>
<dbReference type="GO" id="GO:0050518">
    <property type="term" value="F:2-C-methyl-D-erythritol 4-phosphate cytidylyltransferase activity"/>
    <property type="evidence" value="ECO:0007669"/>
    <property type="project" value="UniProtKB-UniRule"/>
</dbReference>
<dbReference type="Gene3D" id="3.90.550.10">
    <property type="entry name" value="Spore Coat Polysaccharide Biosynthesis Protein SpsA, Chain A"/>
    <property type="match status" value="1"/>
</dbReference>
<proteinExistence type="inferred from homology"/>
<keyword evidence="4 7" id="KW-0808">Transferase</keyword>
<sequence length="228" mass="24248">MTWAVVPAAGRGTRFGAETPKQYLMLAGRPVIEHSLRAVLDHDDVDGVVVALAADDHDWPGWRDIGGKPVITCIGGGERADSVLAGLQALPASVSDDQWVLVHDAARPCLRRQDLARLMAVGQGDPVGALLAAPVRDTLKRADQAGRSAATEPREWLWRALTPQLFRRGGLTRALLAALGAGLKVTDEAMAMERIGLKPCLVEGSEDNLKITTPADLALAEFLLARGG</sequence>
<dbReference type="HAMAP" id="MF_00108">
    <property type="entry name" value="IspD"/>
    <property type="match status" value="1"/>
</dbReference>
<evidence type="ECO:0000256" key="1">
    <source>
        <dbReference type="ARBA" id="ARBA00001282"/>
    </source>
</evidence>
<dbReference type="PANTHER" id="PTHR32125:SF4">
    <property type="entry name" value="2-C-METHYL-D-ERYTHRITOL 4-PHOSPHATE CYTIDYLYLTRANSFERASE, CHLOROPLASTIC"/>
    <property type="match status" value="1"/>
</dbReference>
<dbReference type="PANTHER" id="PTHR32125">
    <property type="entry name" value="2-C-METHYL-D-ERYTHRITOL 4-PHOSPHATE CYTIDYLYLTRANSFERASE, CHLOROPLASTIC"/>
    <property type="match status" value="1"/>
</dbReference>
<gene>
    <name evidence="7" type="primary">ispD</name>
    <name evidence="8" type="ORF">N790_11325</name>
</gene>
<evidence type="ECO:0000313" key="9">
    <source>
        <dbReference type="Proteomes" id="UP000029392"/>
    </source>
</evidence>
<evidence type="ECO:0000256" key="2">
    <source>
        <dbReference type="ARBA" id="ARBA00004787"/>
    </source>
</evidence>
<dbReference type="NCBIfam" id="TIGR00453">
    <property type="entry name" value="ispD"/>
    <property type="match status" value="1"/>
</dbReference>
<protein>
    <recommendedName>
        <fullName evidence="7">2-C-methyl-D-erythritol 4-phosphate cytidylyltransferase</fullName>
        <ecNumber evidence="7">2.7.7.60</ecNumber>
    </recommendedName>
    <alternativeName>
        <fullName evidence="7">4-diphosphocytidyl-2C-methyl-D-erythritol synthase</fullName>
    </alternativeName>
    <alternativeName>
        <fullName evidence="7">MEP cytidylyltransferase</fullName>
        <shortName evidence="7">MCT</shortName>
    </alternativeName>
</protein>
<evidence type="ECO:0000256" key="4">
    <source>
        <dbReference type="ARBA" id="ARBA00022679"/>
    </source>
</evidence>
<comment type="catalytic activity">
    <reaction evidence="1 7">
        <text>2-C-methyl-D-erythritol 4-phosphate + CTP + H(+) = 4-CDP-2-C-methyl-D-erythritol + diphosphate</text>
        <dbReference type="Rhea" id="RHEA:13429"/>
        <dbReference type="ChEBI" id="CHEBI:15378"/>
        <dbReference type="ChEBI" id="CHEBI:33019"/>
        <dbReference type="ChEBI" id="CHEBI:37563"/>
        <dbReference type="ChEBI" id="CHEBI:57823"/>
        <dbReference type="ChEBI" id="CHEBI:58262"/>
        <dbReference type="EC" id="2.7.7.60"/>
    </reaction>
</comment>
<evidence type="ECO:0000256" key="6">
    <source>
        <dbReference type="ARBA" id="ARBA00023229"/>
    </source>
</evidence>
<feature type="site" description="Transition state stabilizer" evidence="7">
    <location>
        <position position="14"/>
    </location>
</feature>
<feature type="site" description="Transition state stabilizer" evidence="7">
    <location>
        <position position="21"/>
    </location>
</feature>
<dbReference type="InterPro" id="IPR050088">
    <property type="entry name" value="IspD/TarI_cytidylyltransf_bact"/>
</dbReference>
<dbReference type="InterPro" id="IPR034683">
    <property type="entry name" value="IspD/TarI"/>
</dbReference>
<feature type="site" description="Positions MEP for the nucleophilic attack" evidence="7">
    <location>
        <position position="210"/>
    </location>
</feature>
<evidence type="ECO:0000313" key="8">
    <source>
        <dbReference type="EMBL" id="KFN42782.1"/>
    </source>
</evidence>
<dbReference type="Proteomes" id="UP000029392">
    <property type="component" value="Unassembled WGS sequence"/>
</dbReference>
<keyword evidence="9" id="KW-1185">Reference proteome</keyword>
<feature type="site" description="Positions MEP for the nucleophilic attack" evidence="7">
    <location>
        <position position="154"/>
    </location>
</feature>
<evidence type="ECO:0000256" key="3">
    <source>
        <dbReference type="ARBA" id="ARBA00009789"/>
    </source>
</evidence>
<dbReference type="InterPro" id="IPR001228">
    <property type="entry name" value="IspD"/>
</dbReference>
<dbReference type="STRING" id="1384054.N790_11325"/>
<keyword evidence="6 7" id="KW-0414">Isoprene biosynthesis</keyword>
<dbReference type="Pfam" id="PF01128">
    <property type="entry name" value="IspD"/>
    <property type="match status" value="1"/>
</dbReference>
<dbReference type="EC" id="2.7.7.60" evidence="7"/>
<dbReference type="OrthoDB" id="9806837at2"/>
<accession>A0A091AU86</accession>
<comment type="similarity">
    <text evidence="3 7">Belongs to the IspD/TarI cytidylyltransferase family. IspD subfamily.</text>
</comment>
<dbReference type="EMBL" id="AVCH01000197">
    <property type="protein sequence ID" value="KFN42782.1"/>
    <property type="molecule type" value="Genomic_DNA"/>
</dbReference>
<reference evidence="8 9" key="1">
    <citation type="submission" date="2013-09" db="EMBL/GenBank/DDBJ databases">
        <title>Genome sequencing of Arenimonas malthae.</title>
        <authorList>
            <person name="Chen F."/>
            <person name="Wang G."/>
        </authorList>
    </citation>
    <scope>NUCLEOTIDE SEQUENCE [LARGE SCALE GENOMIC DNA]</scope>
    <source>
        <strain evidence="8 9">CC-JY-1</strain>
    </source>
</reference>
<dbReference type="eggNOG" id="COG1211">
    <property type="taxonomic scope" value="Bacteria"/>
</dbReference>
<dbReference type="PROSITE" id="PS01295">
    <property type="entry name" value="ISPD"/>
    <property type="match status" value="1"/>
</dbReference>
<dbReference type="AlphaFoldDB" id="A0A091AU86"/>
<evidence type="ECO:0000256" key="7">
    <source>
        <dbReference type="HAMAP-Rule" id="MF_00108"/>
    </source>
</evidence>
<dbReference type="CDD" id="cd02516">
    <property type="entry name" value="CDP-ME_synthetase"/>
    <property type="match status" value="1"/>
</dbReference>
<dbReference type="InterPro" id="IPR018294">
    <property type="entry name" value="ISPD_synthase_CS"/>
</dbReference>
<dbReference type="PATRIC" id="fig|1384054.3.peg.2455"/>
<comment type="caution">
    <text evidence="8">The sequence shown here is derived from an EMBL/GenBank/DDBJ whole genome shotgun (WGS) entry which is preliminary data.</text>
</comment>
<name>A0A091AU86_9GAMM</name>
<dbReference type="GO" id="GO:0019288">
    <property type="term" value="P:isopentenyl diphosphate biosynthetic process, methylerythritol 4-phosphate pathway"/>
    <property type="evidence" value="ECO:0007669"/>
    <property type="project" value="UniProtKB-UniRule"/>
</dbReference>